<evidence type="ECO:0000256" key="2">
    <source>
        <dbReference type="SAM" id="Coils"/>
    </source>
</evidence>
<dbReference type="SUPFAM" id="SSF57184">
    <property type="entry name" value="Growth factor receptor domain"/>
    <property type="match status" value="3"/>
</dbReference>
<evidence type="ECO:0000313" key="7">
    <source>
        <dbReference type="EMBL" id="GMI00164.1"/>
    </source>
</evidence>
<dbReference type="InterPro" id="IPR009030">
    <property type="entry name" value="Growth_fac_rcpt_cys_sf"/>
</dbReference>
<dbReference type="OrthoDB" id="200667at2759"/>
<feature type="disulfide bond" evidence="1">
    <location>
        <begin position="410"/>
        <end position="423"/>
    </location>
</feature>
<sequence length="1096" mass="115967">MTQVQLAGKYSPAGASSCSSSCPAGTHASTTPTACINCPAGKFIGSPGGTSESSCTSCEAGKFNESQGSISCTDCDSGKFSPTGVAVCTSCDAGKYSASGSSEDNCLDYDAGMSSPQGSTSCSIVCSSGSYSPVGSPCINCEPGKFNENEHQESCTTCGSGRYNPSTGSKVESECRNCEAGKASTVDVRVTTCDACPLGKAAPAPGLVTCSTCAAGTYSNDPAGATICELCAVGKYTGAAQSTSCDPCEPGTFNLVSGSVTCGKCAGGEKINANSDGCDTCPEGTYSNPGSSICTDCVHTDGYVSLAGSNTCEYCGPGFYADQASNTCKECPINSFSVGGVNACEVRPSGTNNAMGSTACSPCPPGTITTSTTCQQCEQGKYAEFGATSCSPCQSGQYADEVGLAACKTCKICGAGKFTSSACFGNSETECVDCLKGTASMGGECLTGKYYDEPSSECKLCPSGKFTATGGVGIWQCSTCDVGFYSSDPGASNCLTCDPGKYTNEEQTACLSCPAGKISGVAGSECTVCDTGKFAEKEGSVECQLCNTEEVLKGSITAGDGTTSVSGCICPKGKYLNHETSTCDVVFKGVKKTVENMNVTRLNLEKGFWRTATDSSEVLMCLCFDLNFPPAFTKFLSFTSSIVNLDFLNLMPLGCITDSDFHRTLVMMTLGPFILGLLIILAYKLFKAIGQKSKANETFGWFLFMTFAILPSVSTKVFSTFACREFDSNYGGYLKMDYSINCDSAEHKFYSMCAWLLLRLEAALEERKRLEEENEDLQGLLFLYGSFEPMFWWFEILDTIRKLVLTGGLIFLGPGTTEQIAISMIICLAALRIFSGFKPFIKDSHDQFSEVAQWQVFFVMLSAMMIKTKIDSGGTIEEQGFYDYMLLAIQFIAPAMMVYIGLKKGREVVVRRLTRGESAARDVERGLELASAGRVGGGRGGGGEGMVLGDGVGGQAANNPILLDFSSKTGKAAGVKNCKPLSSFDSYNRRGGAGKGKKKQEALDHMNAPKRESEIAPRNKQPAMPKLLDYCGATNKKSETAPLPPTRPSIILPPQTHPPTSATDWTKHWSDDDNEFYYLSEYGETQWEKPKGYVEE</sequence>
<feature type="domain" description="TNFR-Cys" evidence="6">
    <location>
        <begin position="392"/>
        <end position="431"/>
    </location>
</feature>
<evidence type="ECO:0000313" key="8">
    <source>
        <dbReference type="Proteomes" id="UP001165122"/>
    </source>
</evidence>
<protein>
    <recommendedName>
        <fullName evidence="9">WW domain-containing protein</fullName>
    </recommendedName>
</protein>
<keyword evidence="4" id="KW-1133">Transmembrane helix</keyword>
<dbReference type="EMBL" id="BRXW01000019">
    <property type="protein sequence ID" value="GMI00164.1"/>
    <property type="molecule type" value="Genomic_DNA"/>
</dbReference>
<dbReference type="Pfam" id="PF07699">
    <property type="entry name" value="Ephrin_rec_like"/>
    <property type="match status" value="1"/>
</dbReference>
<gene>
    <name evidence="7" type="ORF">TrLO_g11697</name>
</gene>
<evidence type="ECO:0000259" key="6">
    <source>
        <dbReference type="PROSITE" id="PS50050"/>
    </source>
</evidence>
<dbReference type="PANTHER" id="PTHR46967">
    <property type="entry name" value="INSULIN-LIKE GROWTH FACTOR BINDING PROTEIN,N-TERMINAL"/>
    <property type="match status" value="1"/>
</dbReference>
<feature type="domain" description="WW" evidence="5">
    <location>
        <begin position="1059"/>
        <end position="1092"/>
    </location>
</feature>
<dbReference type="PROSITE" id="PS50020">
    <property type="entry name" value="WW_DOMAIN_2"/>
    <property type="match status" value="1"/>
</dbReference>
<evidence type="ECO:0000259" key="5">
    <source>
        <dbReference type="PROSITE" id="PS50020"/>
    </source>
</evidence>
<dbReference type="Gene3D" id="2.20.70.10">
    <property type="match status" value="1"/>
</dbReference>
<keyword evidence="2" id="KW-0175">Coiled coil</keyword>
<accession>A0A9W7C8M8</accession>
<dbReference type="Proteomes" id="UP001165122">
    <property type="component" value="Unassembled WGS sequence"/>
</dbReference>
<reference evidence="8" key="1">
    <citation type="journal article" date="2023" name="Commun. Biol.">
        <title>Genome analysis of Parmales, the sister group of diatoms, reveals the evolutionary specialization of diatoms from phago-mixotrophs to photoautotrophs.</title>
        <authorList>
            <person name="Ban H."/>
            <person name="Sato S."/>
            <person name="Yoshikawa S."/>
            <person name="Yamada K."/>
            <person name="Nakamura Y."/>
            <person name="Ichinomiya M."/>
            <person name="Sato N."/>
            <person name="Blanc-Mathieu R."/>
            <person name="Endo H."/>
            <person name="Kuwata A."/>
            <person name="Ogata H."/>
        </authorList>
    </citation>
    <scope>NUCLEOTIDE SEQUENCE [LARGE SCALE GENOMIC DNA]</scope>
    <source>
        <strain evidence="8">NIES 3700</strain>
    </source>
</reference>
<feature type="transmembrane region" description="Helical" evidence="4">
    <location>
        <begin position="809"/>
        <end position="831"/>
    </location>
</feature>
<feature type="transmembrane region" description="Helical" evidence="4">
    <location>
        <begin position="698"/>
        <end position="718"/>
    </location>
</feature>
<dbReference type="InterPro" id="IPR011641">
    <property type="entry name" value="Tyr-kin_ephrin_A/B_rcpt-like"/>
</dbReference>
<name>A0A9W7C8M8_9STRA</name>
<keyword evidence="4" id="KW-0472">Membrane</keyword>
<keyword evidence="8" id="KW-1185">Reference proteome</keyword>
<feature type="transmembrane region" description="Helical" evidence="4">
    <location>
        <begin position="665"/>
        <end position="686"/>
    </location>
</feature>
<dbReference type="AlphaFoldDB" id="A0A9W7C8M8"/>
<comment type="caution">
    <text evidence="1">Lacks conserved residue(s) required for the propagation of feature annotation.</text>
</comment>
<keyword evidence="4" id="KW-0812">Transmembrane</keyword>
<dbReference type="Gene3D" id="2.10.50.10">
    <property type="entry name" value="Tumor Necrosis Factor Receptor, subunit A, domain 2"/>
    <property type="match status" value="6"/>
</dbReference>
<evidence type="ECO:0008006" key="9">
    <source>
        <dbReference type="Google" id="ProtNLM"/>
    </source>
</evidence>
<evidence type="ECO:0000256" key="4">
    <source>
        <dbReference type="SAM" id="Phobius"/>
    </source>
</evidence>
<evidence type="ECO:0000256" key="3">
    <source>
        <dbReference type="SAM" id="MobiDB-lite"/>
    </source>
</evidence>
<dbReference type="InterPro" id="IPR001368">
    <property type="entry name" value="TNFR/NGFR_Cys_rich_reg"/>
</dbReference>
<dbReference type="InterPro" id="IPR001202">
    <property type="entry name" value="WW_dom"/>
</dbReference>
<feature type="disulfide bond" evidence="1">
    <location>
        <begin position="413"/>
        <end position="431"/>
    </location>
</feature>
<feature type="coiled-coil region" evidence="2">
    <location>
        <begin position="753"/>
        <end position="780"/>
    </location>
</feature>
<feature type="region of interest" description="Disordered" evidence="3">
    <location>
        <begin position="986"/>
        <end position="1067"/>
    </location>
</feature>
<dbReference type="CDD" id="cd00201">
    <property type="entry name" value="WW"/>
    <property type="match status" value="1"/>
</dbReference>
<keyword evidence="1" id="KW-1015">Disulfide bond</keyword>
<dbReference type="PROSITE" id="PS50050">
    <property type="entry name" value="TNFR_NGFR_2"/>
    <property type="match status" value="1"/>
</dbReference>
<proteinExistence type="predicted"/>
<evidence type="ECO:0000256" key="1">
    <source>
        <dbReference type="PROSITE-ProRule" id="PRU00206"/>
    </source>
</evidence>
<dbReference type="PANTHER" id="PTHR46967:SF2">
    <property type="entry name" value="SUSHI, VON WILLEBRAND FACTOR TYPE A, EGF AND PENTRAXIN DOMAIN-CONTAINING PROTEIN 1-LIKE"/>
    <property type="match status" value="1"/>
</dbReference>
<feature type="compositionally biased region" description="Basic and acidic residues" evidence="3">
    <location>
        <begin position="999"/>
        <end position="1017"/>
    </location>
</feature>
<feature type="repeat" description="TNFR-Cys" evidence="1">
    <location>
        <begin position="392"/>
        <end position="431"/>
    </location>
</feature>
<dbReference type="SMART" id="SM01411">
    <property type="entry name" value="Ephrin_rec_like"/>
    <property type="match status" value="10"/>
</dbReference>
<dbReference type="SUPFAM" id="SSF51045">
    <property type="entry name" value="WW domain"/>
    <property type="match status" value="1"/>
</dbReference>
<organism evidence="7 8">
    <name type="scientific">Triparma laevis f. longispina</name>
    <dbReference type="NCBI Taxonomy" id="1714387"/>
    <lineage>
        <taxon>Eukaryota</taxon>
        <taxon>Sar</taxon>
        <taxon>Stramenopiles</taxon>
        <taxon>Ochrophyta</taxon>
        <taxon>Bolidophyceae</taxon>
        <taxon>Parmales</taxon>
        <taxon>Triparmaceae</taxon>
        <taxon>Triparma</taxon>
    </lineage>
</organism>
<feature type="transmembrane region" description="Helical" evidence="4">
    <location>
        <begin position="882"/>
        <end position="902"/>
    </location>
</feature>
<dbReference type="PROSITE" id="PS00652">
    <property type="entry name" value="TNFR_NGFR_1"/>
    <property type="match status" value="1"/>
</dbReference>
<dbReference type="InterPro" id="IPR036020">
    <property type="entry name" value="WW_dom_sf"/>
</dbReference>
<dbReference type="PROSITE" id="PS01159">
    <property type="entry name" value="WW_DOMAIN_1"/>
    <property type="match status" value="1"/>
</dbReference>
<comment type="caution">
    <text evidence="7">The sequence shown here is derived from an EMBL/GenBank/DDBJ whole genome shotgun (WGS) entry which is preliminary data.</text>
</comment>